<dbReference type="InterPro" id="IPR007111">
    <property type="entry name" value="NACHT_NTPase"/>
</dbReference>
<feature type="domain" description="NACHT" evidence="3">
    <location>
        <begin position="336"/>
        <end position="489"/>
    </location>
</feature>
<feature type="region of interest" description="Disordered" evidence="2">
    <location>
        <begin position="1356"/>
        <end position="1380"/>
    </location>
</feature>
<keyword evidence="1" id="KW-0677">Repeat</keyword>
<proteinExistence type="predicted"/>
<dbReference type="SUPFAM" id="SSF52540">
    <property type="entry name" value="P-loop containing nucleoside triphosphate hydrolases"/>
    <property type="match status" value="1"/>
</dbReference>
<dbReference type="InterPro" id="IPR027417">
    <property type="entry name" value="P-loop_NTPase"/>
</dbReference>
<evidence type="ECO:0000313" key="4">
    <source>
        <dbReference type="EMBL" id="KAH0542496.1"/>
    </source>
</evidence>
<dbReference type="PROSITE" id="PS50837">
    <property type="entry name" value="NACHT"/>
    <property type="match status" value="1"/>
</dbReference>
<sequence>MSLQSDEIDCEPSNIFAVAFETFRGSFSGDEGSDFTNFPNAESMLESISRQVTEHPVHRSRLTTCCRKISSLADTLTPFFEIVGIFVQTNPKYAGLVWGAMRLVFQLGSNYISFLEKLSDMFEKMSVTLPVYEEYIRTLKARALSRGQPVSRRLLKALAYVYSDIIQFCQYACNLFTKRKGSYDNTRFANPEVSGIRLKAGFINALIWAPFDLRFSRLITRFQDHAKLFGLEMNLASTNEALRFYQTFDEVMRRGEDRKQHRNSKDQEAERMIIGKWTNGCIFDLTRWIDPPMWIEPFEHAQRQRAPNTGQWIIDVSTYKQWRAFTDLRGQSFGEKVLLIQGKPGYGKTTLCSNIIEDLRNVTLVDNSASHQLVPVNVVFYFFEKQRKRSNHAGEALRAILAQLLHLHRHDTQLIDIASVIWERDNTGQSIASLSEVSSVLHLVLRRVGRIALVFDGIDECADKEAFLKDLYDITNGADYCFILLSGRPTVTLPQFFGSGSSLIDLAASQNLRDIECYLKPKFRELLDSGALTATRGGDLEEIVQRVSSRANGMFLWATLLVEYLQSPALTIRQRQDAIENLNRLEGLDALYGAILQTLQLRFPMKARLNIRRAFQWVARACRPLHINELQTVIAIPLCGPLEADFVIPNFKKSLGPMSGALLEVSTDQTVRFIHLSVVEYLSGSAGVDEFSKRLDFGFDPAFSDRYLAICCLSYLCHTIPAEPLSGCAQVTPSPDDQEIRFPILQYITQYWSHHLFSCLSCLSEDNTPHSIDGSLQQLTELAAAFLFDKRKVTVWIEASWLFLHPPSIELPVEKLHSLCRFGVLSPSEGKLLSKAFSHLERWSADLKELNNSWGNILKVTPNEIWEPSISTFTKSDFWLTVPGAKLTPIAAPSKAKKSILICSEVSSNGREIGLIRLTPPDSAIVQPLLMPPSGYAIPTAEGWKASYEIWSLCTHDIICRFDVDLPPADWEPFFEWPEKENEPIIRFGFPTAISSDLRRVVILNCIIRINIEADSTRLIVQGHPSLPAFSHYWFDFQHIATKSQHNCSLRPGYIARFSPLEKYILVARESDGLVERDLSTNTKLWVLDIYCFRNISTSDQEQIVHLASHALFPPKGSVFETSDGYFDFHPLLPQLAFAQWCKTMLWDFSEIGREPTPIHEATLKNISFSDSGDSLFGWDREKLVSIPLMERGPALLPAILDPQQSPSRSTPGVGGATDALQIRHPYAVQKANSLVMARDVRDMATASVLRQMEKEGSIVLHTLREDGRLKSETLTRLPESIKYISNTVLLNPLLGEDSRKIRLVLNKSPQHRYSIVDISGNGLPAILERSRASIPAVVGRRRMTLQDAYDKWGDRRSDGRKRLTWQEDSRESKRARQER</sequence>
<dbReference type="EMBL" id="JAGHQL010000052">
    <property type="protein sequence ID" value="KAH0542496.1"/>
    <property type="molecule type" value="Genomic_DNA"/>
</dbReference>
<dbReference type="Gene3D" id="3.40.50.300">
    <property type="entry name" value="P-loop containing nucleotide triphosphate hydrolases"/>
    <property type="match status" value="1"/>
</dbReference>
<protein>
    <recommendedName>
        <fullName evidence="3">NACHT domain-containing protein</fullName>
    </recommendedName>
</protein>
<evidence type="ECO:0000256" key="1">
    <source>
        <dbReference type="ARBA" id="ARBA00022737"/>
    </source>
</evidence>
<dbReference type="InterPro" id="IPR056884">
    <property type="entry name" value="NPHP3-like_N"/>
</dbReference>
<dbReference type="Pfam" id="PF24809">
    <property type="entry name" value="DUF7708"/>
    <property type="match status" value="1"/>
</dbReference>
<evidence type="ECO:0000256" key="2">
    <source>
        <dbReference type="SAM" id="MobiDB-lite"/>
    </source>
</evidence>
<gene>
    <name evidence="4" type="ORF">FGG08_003092</name>
</gene>
<dbReference type="OrthoDB" id="5389400at2759"/>
<evidence type="ECO:0000259" key="3">
    <source>
        <dbReference type="PROSITE" id="PS50837"/>
    </source>
</evidence>
<evidence type="ECO:0000313" key="5">
    <source>
        <dbReference type="Proteomes" id="UP000698800"/>
    </source>
</evidence>
<accession>A0A9P8HYY9</accession>
<dbReference type="PANTHER" id="PTHR10039">
    <property type="entry name" value="AMELOGENIN"/>
    <property type="match status" value="1"/>
</dbReference>
<dbReference type="Pfam" id="PF24883">
    <property type="entry name" value="NPHP3_N"/>
    <property type="match status" value="1"/>
</dbReference>
<dbReference type="Proteomes" id="UP000698800">
    <property type="component" value="Unassembled WGS sequence"/>
</dbReference>
<organism evidence="4 5">
    <name type="scientific">Glutinoglossum americanum</name>
    <dbReference type="NCBI Taxonomy" id="1670608"/>
    <lineage>
        <taxon>Eukaryota</taxon>
        <taxon>Fungi</taxon>
        <taxon>Dikarya</taxon>
        <taxon>Ascomycota</taxon>
        <taxon>Pezizomycotina</taxon>
        <taxon>Geoglossomycetes</taxon>
        <taxon>Geoglossales</taxon>
        <taxon>Geoglossaceae</taxon>
        <taxon>Glutinoglossum</taxon>
    </lineage>
</organism>
<dbReference type="InterPro" id="IPR056125">
    <property type="entry name" value="DUF7708"/>
</dbReference>
<reference evidence="4" key="1">
    <citation type="submission" date="2021-03" db="EMBL/GenBank/DDBJ databases">
        <title>Comparative genomics and phylogenomic investigation of the class Geoglossomycetes provide insights into ecological specialization and systematics.</title>
        <authorList>
            <person name="Melie T."/>
            <person name="Pirro S."/>
            <person name="Miller A.N."/>
            <person name="Quandt A."/>
        </authorList>
    </citation>
    <scope>NUCLEOTIDE SEQUENCE</scope>
    <source>
        <strain evidence="4">GBOQ0MN5Z8</strain>
    </source>
</reference>
<keyword evidence="5" id="KW-1185">Reference proteome</keyword>
<comment type="caution">
    <text evidence="4">The sequence shown here is derived from an EMBL/GenBank/DDBJ whole genome shotgun (WGS) entry which is preliminary data.</text>
</comment>
<name>A0A9P8HYY9_9PEZI</name>